<evidence type="ECO:0000256" key="5">
    <source>
        <dbReference type="ARBA" id="ARBA00023136"/>
    </source>
</evidence>
<dbReference type="PANTHER" id="PTHR48041">
    <property type="entry name" value="ABC TRANSPORTER G FAMILY MEMBER 28"/>
    <property type="match status" value="1"/>
</dbReference>
<evidence type="ECO:0000256" key="3">
    <source>
        <dbReference type="ARBA" id="ARBA00022692"/>
    </source>
</evidence>
<comment type="subcellular location">
    <subcellularLocation>
        <location evidence="1">Membrane</location>
        <topology evidence="1">Multi-pass membrane protein</topology>
    </subcellularLocation>
</comment>
<gene>
    <name evidence="6" type="ORF">Dsin_007589</name>
</gene>
<evidence type="ECO:0000256" key="2">
    <source>
        <dbReference type="ARBA" id="ARBA00022448"/>
    </source>
</evidence>
<dbReference type="EMBL" id="JANJYJ010000002">
    <property type="protein sequence ID" value="KAK3227727.1"/>
    <property type="molecule type" value="Genomic_DNA"/>
</dbReference>
<dbReference type="AlphaFoldDB" id="A0AAE0B1Q0"/>
<dbReference type="InterPro" id="IPR027417">
    <property type="entry name" value="P-loop_NTPase"/>
</dbReference>
<evidence type="ECO:0000256" key="1">
    <source>
        <dbReference type="ARBA" id="ARBA00004141"/>
    </source>
</evidence>
<evidence type="ECO:0000313" key="6">
    <source>
        <dbReference type="EMBL" id="KAK3227727.1"/>
    </source>
</evidence>
<keyword evidence="5" id="KW-0472">Membrane</keyword>
<keyword evidence="3" id="KW-0812">Transmembrane</keyword>
<organism evidence="6 7">
    <name type="scientific">Dipteronia sinensis</name>
    <dbReference type="NCBI Taxonomy" id="43782"/>
    <lineage>
        <taxon>Eukaryota</taxon>
        <taxon>Viridiplantae</taxon>
        <taxon>Streptophyta</taxon>
        <taxon>Embryophyta</taxon>
        <taxon>Tracheophyta</taxon>
        <taxon>Spermatophyta</taxon>
        <taxon>Magnoliopsida</taxon>
        <taxon>eudicotyledons</taxon>
        <taxon>Gunneridae</taxon>
        <taxon>Pentapetalae</taxon>
        <taxon>rosids</taxon>
        <taxon>malvids</taxon>
        <taxon>Sapindales</taxon>
        <taxon>Sapindaceae</taxon>
        <taxon>Hippocastanoideae</taxon>
        <taxon>Acereae</taxon>
        <taxon>Dipteronia</taxon>
    </lineage>
</organism>
<sequence length="222" mass="24484">MADQIENRLRDLEHQEIDLIYGSGVNSPTYNPFVLSFTNLSYSVKTGPKLMKLPFFTKDKFEIETKTETKLLLDNISGGARQGEITAVLGASGSGHRDVSGGERRRVSIGVDIIHDPILLFLDEPTSGLDSTSSFAVVKVLQRIAKSGSIVIVGKPTCLLQFFIDFDHPVPENENPTEFALDLIRELDETPGGITNLVEFNKSWQGMKNDHKPSVVPLKDAI</sequence>
<dbReference type="GO" id="GO:0016020">
    <property type="term" value="C:membrane"/>
    <property type="evidence" value="ECO:0007669"/>
    <property type="project" value="UniProtKB-SubCell"/>
</dbReference>
<protein>
    <recommendedName>
        <fullName evidence="8">ABC transporter domain-containing protein</fullName>
    </recommendedName>
</protein>
<name>A0AAE0B1Q0_9ROSI</name>
<dbReference type="Proteomes" id="UP001281410">
    <property type="component" value="Unassembled WGS sequence"/>
</dbReference>
<dbReference type="SUPFAM" id="SSF52540">
    <property type="entry name" value="P-loop containing nucleoside triphosphate hydrolases"/>
    <property type="match status" value="1"/>
</dbReference>
<comment type="caution">
    <text evidence="6">The sequence shown here is derived from an EMBL/GenBank/DDBJ whole genome shotgun (WGS) entry which is preliminary data.</text>
</comment>
<reference evidence="6" key="1">
    <citation type="journal article" date="2023" name="Plant J.">
        <title>Genome sequences and population genomics provide insights into the demographic history, inbreeding, and mutation load of two 'living fossil' tree species of Dipteronia.</title>
        <authorList>
            <person name="Feng Y."/>
            <person name="Comes H.P."/>
            <person name="Chen J."/>
            <person name="Zhu S."/>
            <person name="Lu R."/>
            <person name="Zhang X."/>
            <person name="Li P."/>
            <person name="Qiu J."/>
            <person name="Olsen K.M."/>
            <person name="Qiu Y."/>
        </authorList>
    </citation>
    <scope>NUCLEOTIDE SEQUENCE</scope>
    <source>
        <strain evidence="6">NBL</strain>
    </source>
</reference>
<dbReference type="PANTHER" id="PTHR48041:SF11">
    <property type="entry name" value="ABC TRANSPORTER G FAMILY MEMBER 16"/>
    <property type="match status" value="1"/>
</dbReference>
<dbReference type="GO" id="GO:0042626">
    <property type="term" value="F:ATPase-coupled transmembrane transporter activity"/>
    <property type="evidence" value="ECO:0007669"/>
    <property type="project" value="TreeGrafter"/>
</dbReference>
<proteinExistence type="predicted"/>
<dbReference type="Gene3D" id="3.40.50.300">
    <property type="entry name" value="P-loop containing nucleotide triphosphate hydrolases"/>
    <property type="match status" value="1"/>
</dbReference>
<evidence type="ECO:0008006" key="8">
    <source>
        <dbReference type="Google" id="ProtNLM"/>
    </source>
</evidence>
<keyword evidence="2" id="KW-0813">Transport</keyword>
<evidence type="ECO:0000256" key="4">
    <source>
        <dbReference type="ARBA" id="ARBA00022989"/>
    </source>
</evidence>
<keyword evidence="7" id="KW-1185">Reference proteome</keyword>
<evidence type="ECO:0000313" key="7">
    <source>
        <dbReference type="Proteomes" id="UP001281410"/>
    </source>
</evidence>
<keyword evidence="4" id="KW-1133">Transmembrane helix</keyword>
<dbReference type="InterPro" id="IPR050352">
    <property type="entry name" value="ABCG_transporters"/>
</dbReference>
<accession>A0AAE0B1Q0</accession>